<keyword evidence="2 5" id="KW-0645">Protease</keyword>
<dbReference type="PANTHER" id="PTHR43806">
    <property type="entry name" value="PEPTIDASE S8"/>
    <property type="match status" value="1"/>
</dbReference>
<evidence type="ECO:0000256" key="5">
    <source>
        <dbReference type="PROSITE-ProRule" id="PRU01240"/>
    </source>
</evidence>
<dbReference type="Pfam" id="PF00082">
    <property type="entry name" value="Peptidase_S8"/>
    <property type="match status" value="1"/>
</dbReference>
<gene>
    <name evidence="7" type="ORF">BN13_410022</name>
</gene>
<proteinExistence type="inferred from homology"/>
<dbReference type="Gene3D" id="3.40.50.200">
    <property type="entry name" value="Peptidase S8/S53 domain"/>
    <property type="match status" value="1"/>
</dbReference>
<keyword evidence="8" id="KW-1185">Reference proteome</keyword>
<evidence type="ECO:0000256" key="2">
    <source>
        <dbReference type="ARBA" id="ARBA00022670"/>
    </source>
</evidence>
<dbReference type="InterPro" id="IPR000209">
    <property type="entry name" value="Peptidase_S8/S53_dom"/>
</dbReference>
<dbReference type="PANTHER" id="PTHR43806:SF11">
    <property type="entry name" value="CEREVISIN-RELATED"/>
    <property type="match status" value="1"/>
</dbReference>
<feature type="domain" description="Peptidase S8/S53" evidence="6">
    <location>
        <begin position="195"/>
        <end position="411"/>
    </location>
</feature>
<dbReference type="InterPro" id="IPR050131">
    <property type="entry name" value="Peptidase_S8_subtilisin-like"/>
</dbReference>
<dbReference type="GO" id="GO:0004252">
    <property type="term" value="F:serine-type endopeptidase activity"/>
    <property type="evidence" value="ECO:0007669"/>
    <property type="project" value="UniProtKB-UniRule"/>
</dbReference>
<evidence type="ECO:0000313" key="8">
    <source>
        <dbReference type="Proteomes" id="UP000035720"/>
    </source>
</evidence>
<dbReference type="RefSeq" id="WP_048545808.1">
    <property type="nucleotide sequence ID" value="NZ_HF571038.1"/>
</dbReference>
<feature type="active site" description="Charge relay system" evidence="5">
    <location>
        <position position="400"/>
    </location>
</feature>
<reference evidence="7 8" key="1">
    <citation type="journal article" date="2013" name="ISME J.">
        <title>A metabolic model for members of the genus Tetrasphaera involved in enhanced biological phosphorus removal.</title>
        <authorList>
            <person name="Kristiansen R."/>
            <person name="Nguyen H.T.T."/>
            <person name="Saunders A.M."/>
            <person name="Nielsen J.L."/>
            <person name="Wimmer R."/>
            <person name="Le V.Q."/>
            <person name="McIlroy S.J."/>
            <person name="Petrovski S."/>
            <person name="Seviour R.J."/>
            <person name="Calteau A."/>
            <person name="Nielsen K.L."/>
            <person name="Nielsen P.H."/>
        </authorList>
    </citation>
    <scope>NUCLEOTIDE SEQUENCE [LARGE SCALE GENOMIC DNA]</scope>
    <source>
        <strain evidence="7 8">Ben 74</strain>
    </source>
</reference>
<dbReference type="InterPro" id="IPR023828">
    <property type="entry name" value="Peptidase_S8_Ser-AS"/>
</dbReference>
<sequence>MAHEDPQQQRELLAGAIGPDYRELEESFASAPGRGRESYVRLSRYAEYVREAAAGNSLDPASAGPSIDVIGPGVRAVVTGTVIAVTEQLPRVADWLAGFGSSIVSQDDDPDLGISRLGVDPFDADSLYAALRDMRANPAGGEPPLEISFDDVTYTAITFKPVRPQGNADPAVRVDFALNRADVVASRKDRGLPVGEGVVVGVIDGGFEREGVARTDGWGDNVIDPPDGRPPLDPMQPGVFAPGAGHGTFVTGCVLRHAPEATIRQYRAVDAWGFGSSWRLKDCIKQAVQDGCQVINISLGFEDPDLIGSPAISAALHAVPSSVVVVAAAGNSGTAIPMLPASHTRAVGVGGLKGDLNPVAWSNYGPWVDFSAVAMPVVSLYVEDITDPQQDPWGMWAGTSFAAPKVAGELAGFVGEGAAPSDALDRLRARSARPFPSPDYGYVLDLDDDDAAAYVLAFPPQ</sequence>
<evidence type="ECO:0000256" key="3">
    <source>
        <dbReference type="ARBA" id="ARBA00022801"/>
    </source>
</evidence>
<dbReference type="PRINTS" id="PR00723">
    <property type="entry name" value="SUBTILISIN"/>
</dbReference>
<evidence type="ECO:0000259" key="6">
    <source>
        <dbReference type="Pfam" id="PF00082"/>
    </source>
</evidence>
<dbReference type="InterPro" id="IPR036852">
    <property type="entry name" value="Peptidase_S8/S53_dom_sf"/>
</dbReference>
<comment type="caution">
    <text evidence="7">The sequence shown here is derived from an EMBL/GenBank/DDBJ whole genome shotgun (WGS) entry which is preliminary data.</text>
</comment>
<keyword evidence="3 5" id="KW-0378">Hydrolase</keyword>
<dbReference type="EMBL" id="CAJC01000152">
    <property type="protein sequence ID" value="CCI53546.1"/>
    <property type="molecule type" value="Genomic_DNA"/>
</dbReference>
<dbReference type="AlphaFoldDB" id="A0A077M8C1"/>
<feature type="active site" description="Charge relay system" evidence="5">
    <location>
        <position position="246"/>
    </location>
</feature>
<evidence type="ECO:0000256" key="1">
    <source>
        <dbReference type="ARBA" id="ARBA00011073"/>
    </source>
</evidence>
<dbReference type="PROSITE" id="PS51892">
    <property type="entry name" value="SUBTILASE"/>
    <property type="match status" value="1"/>
</dbReference>
<accession>A0A077M8C1</accession>
<dbReference type="CDD" id="cd00306">
    <property type="entry name" value="Peptidases_S8_S53"/>
    <property type="match status" value="1"/>
</dbReference>
<dbReference type="InterPro" id="IPR015500">
    <property type="entry name" value="Peptidase_S8_subtilisin-rel"/>
</dbReference>
<keyword evidence="4 5" id="KW-0720">Serine protease</keyword>
<comment type="similarity">
    <text evidence="1 5">Belongs to the peptidase S8 family.</text>
</comment>
<evidence type="ECO:0000313" key="7">
    <source>
        <dbReference type="EMBL" id="CCI53546.1"/>
    </source>
</evidence>
<feature type="active site" description="Charge relay system" evidence="5">
    <location>
        <position position="204"/>
    </location>
</feature>
<name>A0A077M8C1_9MICO</name>
<dbReference type="OrthoDB" id="5177045at2"/>
<dbReference type="SUPFAM" id="SSF52743">
    <property type="entry name" value="Subtilisin-like"/>
    <property type="match status" value="1"/>
</dbReference>
<protein>
    <submittedName>
        <fullName evidence="7">Putative Thermitase</fullName>
        <ecNumber evidence="7">3.4.21.66</ecNumber>
    </submittedName>
</protein>
<dbReference type="STRING" id="1193518.BN13_410022"/>
<evidence type="ECO:0000256" key="4">
    <source>
        <dbReference type="ARBA" id="ARBA00022825"/>
    </source>
</evidence>
<dbReference type="Proteomes" id="UP000035720">
    <property type="component" value="Unassembled WGS sequence"/>
</dbReference>
<organism evidence="7 8">
    <name type="scientific">Nostocoides jenkinsii Ben 74</name>
    <dbReference type="NCBI Taxonomy" id="1193518"/>
    <lineage>
        <taxon>Bacteria</taxon>
        <taxon>Bacillati</taxon>
        <taxon>Actinomycetota</taxon>
        <taxon>Actinomycetes</taxon>
        <taxon>Micrococcales</taxon>
        <taxon>Intrasporangiaceae</taxon>
        <taxon>Nostocoides</taxon>
    </lineage>
</organism>
<dbReference type="EC" id="3.4.21.66" evidence="7"/>
<dbReference type="PROSITE" id="PS00138">
    <property type="entry name" value="SUBTILASE_SER"/>
    <property type="match status" value="1"/>
</dbReference>
<dbReference type="GO" id="GO:0006508">
    <property type="term" value="P:proteolysis"/>
    <property type="evidence" value="ECO:0007669"/>
    <property type="project" value="UniProtKB-KW"/>
</dbReference>